<dbReference type="GO" id="GO:0050664">
    <property type="term" value="F:oxidoreductase activity, acting on NAD(P)H, oxygen as acceptor"/>
    <property type="evidence" value="ECO:0007669"/>
    <property type="project" value="TreeGrafter"/>
</dbReference>
<dbReference type="PANTHER" id="PTHR43008:SF4">
    <property type="entry name" value="CHAIN DEHYDROGENASE, PUTATIVE (AFU_ORTHOLOGUE AFUA_4G08710)-RELATED"/>
    <property type="match status" value="1"/>
</dbReference>
<dbReference type="InterPro" id="IPR002347">
    <property type="entry name" value="SDR_fam"/>
</dbReference>
<dbReference type="PANTHER" id="PTHR43008">
    <property type="entry name" value="BENZIL REDUCTASE"/>
    <property type="match status" value="1"/>
</dbReference>
<name>A0A9P8V9Y8_9PEZI</name>
<sequence length="219" mass="22680">MTSSARKVVAVIGVGGMGLSAARRIARGRLLLLADYSAETLEAAAQTLRNEGHDVQTHTIDVADHASSVAFAQAAAAAGQIEVVVHTAGVSPVQAPGQRVLDVDLVGTANLIDAFYGVAIPGMAMVCIASMAAHLVPALPADLEKHLATAPLVNLLEHPLIDASPRTAYTLAKKGNILRVQAAAKAWGLKGARINTVSPGVISTAMGLEESKGERRLFR</sequence>
<gene>
    <name evidence="3" type="ORF">F5X68DRAFT_240437</name>
</gene>
<dbReference type="Proteomes" id="UP000770015">
    <property type="component" value="Unassembled WGS sequence"/>
</dbReference>
<dbReference type="Pfam" id="PF00106">
    <property type="entry name" value="adh_short"/>
    <property type="match status" value="1"/>
</dbReference>
<protein>
    <submittedName>
        <fullName evidence="3">Uncharacterized protein</fullName>
    </submittedName>
</protein>
<keyword evidence="4" id="KW-1185">Reference proteome</keyword>
<dbReference type="AlphaFoldDB" id="A0A9P8V9Y8"/>
<dbReference type="PRINTS" id="PR00081">
    <property type="entry name" value="GDHRDH"/>
</dbReference>
<dbReference type="EMBL" id="JAGSXJ010000012">
    <property type="protein sequence ID" value="KAH6686969.1"/>
    <property type="molecule type" value="Genomic_DNA"/>
</dbReference>
<dbReference type="GO" id="GO:0016616">
    <property type="term" value="F:oxidoreductase activity, acting on the CH-OH group of donors, NAD or NADP as acceptor"/>
    <property type="evidence" value="ECO:0007669"/>
    <property type="project" value="UniProtKB-ARBA"/>
</dbReference>
<comment type="caution">
    <text evidence="3">The sequence shown here is derived from an EMBL/GenBank/DDBJ whole genome shotgun (WGS) entry which is preliminary data.</text>
</comment>
<evidence type="ECO:0000256" key="2">
    <source>
        <dbReference type="ARBA" id="ARBA00023002"/>
    </source>
</evidence>
<accession>A0A9P8V9Y8</accession>
<dbReference type="InterPro" id="IPR036291">
    <property type="entry name" value="NAD(P)-bd_dom_sf"/>
</dbReference>
<comment type="similarity">
    <text evidence="1">Belongs to the short-chain dehydrogenases/reductases (SDR) family.</text>
</comment>
<evidence type="ECO:0000313" key="3">
    <source>
        <dbReference type="EMBL" id="KAH6686969.1"/>
    </source>
</evidence>
<dbReference type="Gene3D" id="3.40.50.720">
    <property type="entry name" value="NAD(P)-binding Rossmann-like Domain"/>
    <property type="match status" value="1"/>
</dbReference>
<reference evidence="3" key="1">
    <citation type="journal article" date="2021" name="Nat. Commun.">
        <title>Genetic determinants of endophytism in the Arabidopsis root mycobiome.</title>
        <authorList>
            <person name="Mesny F."/>
            <person name="Miyauchi S."/>
            <person name="Thiergart T."/>
            <person name="Pickel B."/>
            <person name="Atanasova L."/>
            <person name="Karlsson M."/>
            <person name="Huettel B."/>
            <person name="Barry K.W."/>
            <person name="Haridas S."/>
            <person name="Chen C."/>
            <person name="Bauer D."/>
            <person name="Andreopoulos W."/>
            <person name="Pangilinan J."/>
            <person name="LaButti K."/>
            <person name="Riley R."/>
            <person name="Lipzen A."/>
            <person name="Clum A."/>
            <person name="Drula E."/>
            <person name="Henrissat B."/>
            <person name="Kohler A."/>
            <person name="Grigoriev I.V."/>
            <person name="Martin F.M."/>
            <person name="Hacquard S."/>
        </authorList>
    </citation>
    <scope>NUCLEOTIDE SEQUENCE</scope>
    <source>
        <strain evidence="3">MPI-SDFR-AT-0117</strain>
    </source>
</reference>
<dbReference type="SUPFAM" id="SSF51735">
    <property type="entry name" value="NAD(P)-binding Rossmann-fold domains"/>
    <property type="match status" value="1"/>
</dbReference>
<evidence type="ECO:0000256" key="1">
    <source>
        <dbReference type="ARBA" id="ARBA00006484"/>
    </source>
</evidence>
<organism evidence="3 4">
    <name type="scientific">Plectosphaerella plurivora</name>
    <dbReference type="NCBI Taxonomy" id="936078"/>
    <lineage>
        <taxon>Eukaryota</taxon>
        <taxon>Fungi</taxon>
        <taxon>Dikarya</taxon>
        <taxon>Ascomycota</taxon>
        <taxon>Pezizomycotina</taxon>
        <taxon>Sordariomycetes</taxon>
        <taxon>Hypocreomycetidae</taxon>
        <taxon>Glomerellales</taxon>
        <taxon>Plectosphaerellaceae</taxon>
        <taxon>Plectosphaerella</taxon>
    </lineage>
</organism>
<dbReference type="OrthoDB" id="5840532at2759"/>
<evidence type="ECO:0000313" key="4">
    <source>
        <dbReference type="Proteomes" id="UP000770015"/>
    </source>
</evidence>
<keyword evidence="2" id="KW-0560">Oxidoreductase</keyword>
<proteinExistence type="inferred from homology"/>